<comment type="caution">
    <text evidence="1">The sequence shown here is derived from an EMBL/GenBank/DDBJ whole genome shotgun (WGS) entry which is preliminary data.</text>
</comment>
<gene>
    <name evidence="1" type="ORF">A3SI_10809</name>
</gene>
<dbReference type="STRING" id="1189621.A3SI_10809"/>
<dbReference type="AlphaFoldDB" id="I5C394"/>
<evidence type="ECO:0000313" key="1">
    <source>
        <dbReference type="EMBL" id="EIM76296.1"/>
    </source>
</evidence>
<sequence>MLLEKDYFSGVGFLQVAREQVFFIDQIFSTVTVYDKKGALQGSYLGKGEGPNNQNTIHGFLPYSLDGSHLILDNFQLVAFDDNFQKVAAYPLAWDYAESYEDMLNNPTAEMLGLYEIEHKGNGYNTPFHYNRQANEILIPMSMSHPELNGYISEEYYKSVYVLGQYDLETKRIGKGMVTRSPEYLTQKFVPNFDFSFFSTRKDGILLSFAIDPLLHAYDLEGKLLYKFGVAGMNMHTSYPKTTTISDAIDNYRADLKRAGFYHFLHHDREAHITFRTYYPLGIDQGTARLQIYHNRVLIGDVEVPERFQVLGKIGDFYYADGLIDEENDVLGIYKFKLKL</sequence>
<dbReference type="EMBL" id="AJYA01000022">
    <property type="protein sequence ID" value="EIM76296.1"/>
    <property type="molecule type" value="Genomic_DNA"/>
</dbReference>
<organism evidence="1 2">
    <name type="scientific">Nitritalea halalkaliphila LW7</name>
    <dbReference type="NCBI Taxonomy" id="1189621"/>
    <lineage>
        <taxon>Bacteria</taxon>
        <taxon>Pseudomonadati</taxon>
        <taxon>Bacteroidota</taxon>
        <taxon>Cytophagia</taxon>
        <taxon>Cytophagales</taxon>
        <taxon>Cyclobacteriaceae</taxon>
        <taxon>Nitritalea</taxon>
    </lineage>
</organism>
<dbReference type="Proteomes" id="UP000005551">
    <property type="component" value="Unassembled WGS sequence"/>
</dbReference>
<reference evidence="1 2" key="1">
    <citation type="submission" date="2012-05" db="EMBL/GenBank/DDBJ databases">
        <title>Genome sequence of Nitritalea halalkaliphila LW7.</title>
        <authorList>
            <person name="Jangir P.K."/>
            <person name="Singh A."/>
            <person name="Shivaji S."/>
            <person name="Sharma R."/>
        </authorList>
    </citation>
    <scope>NUCLEOTIDE SEQUENCE [LARGE SCALE GENOMIC DNA]</scope>
    <source>
        <strain evidence="1 2">LW7</strain>
    </source>
</reference>
<accession>I5C394</accession>
<protein>
    <submittedName>
        <fullName evidence="1">Uncharacterized protein</fullName>
    </submittedName>
</protein>
<proteinExistence type="predicted"/>
<keyword evidence="2" id="KW-1185">Reference proteome</keyword>
<name>I5C394_9BACT</name>
<evidence type="ECO:0000313" key="2">
    <source>
        <dbReference type="Proteomes" id="UP000005551"/>
    </source>
</evidence>